<dbReference type="CDD" id="cd02440">
    <property type="entry name" value="AdoMet_MTases"/>
    <property type="match status" value="1"/>
</dbReference>
<dbReference type="Gene3D" id="3.40.50.150">
    <property type="entry name" value="Vaccinia Virus protein VP39"/>
    <property type="match status" value="1"/>
</dbReference>
<organism evidence="4 5">
    <name type="scientific">Lutimonas vermicola</name>
    <dbReference type="NCBI Taxonomy" id="414288"/>
    <lineage>
        <taxon>Bacteria</taxon>
        <taxon>Pseudomonadati</taxon>
        <taxon>Bacteroidota</taxon>
        <taxon>Flavobacteriia</taxon>
        <taxon>Flavobacteriales</taxon>
        <taxon>Flavobacteriaceae</taxon>
        <taxon>Lutimonas</taxon>
    </lineage>
</organism>
<evidence type="ECO:0000259" key="3">
    <source>
        <dbReference type="Pfam" id="PF13649"/>
    </source>
</evidence>
<sequence>MIDMKYRSDEREIMDDFTLEGDRLRVNLDILASINKWLGGNQISLQGIQELLHAYPVGRKFVIADLGCGNGDMLRKVSKLGDQLGFQFTLIGIDANPDTINYAKELSTEFKNISYMQMNIFSKEFDEITYDIALSTLFLHHLKDEEIIGKLNQLNKNARIGIIVNDLHRSQLAYFLFSIVSFFINNKIIRNDGLVSIRRGFKKQELINFSNQLNAKSDIGWRWAFRYQWIMKTKI</sequence>
<evidence type="ECO:0000256" key="2">
    <source>
        <dbReference type="ARBA" id="ARBA00022679"/>
    </source>
</evidence>
<gene>
    <name evidence="4" type="ORF">AABB81_00920</name>
</gene>
<dbReference type="GO" id="GO:0008168">
    <property type="term" value="F:methyltransferase activity"/>
    <property type="evidence" value="ECO:0007669"/>
    <property type="project" value="UniProtKB-KW"/>
</dbReference>
<dbReference type="InterPro" id="IPR029063">
    <property type="entry name" value="SAM-dependent_MTases_sf"/>
</dbReference>
<dbReference type="SUPFAM" id="SSF53335">
    <property type="entry name" value="S-adenosyl-L-methionine-dependent methyltransferases"/>
    <property type="match status" value="1"/>
</dbReference>
<feature type="domain" description="Methyltransferase" evidence="3">
    <location>
        <begin position="63"/>
        <end position="151"/>
    </location>
</feature>
<protein>
    <submittedName>
        <fullName evidence="4">Methyltransferase domain-containing protein</fullName>
    </submittedName>
</protein>
<accession>A0ABU9KXA0</accession>
<name>A0ABU9KXA0_9FLAO</name>
<keyword evidence="2" id="KW-0808">Transferase</keyword>
<dbReference type="Pfam" id="PF13649">
    <property type="entry name" value="Methyltransf_25"/>
    <property type="match status" value="1"/>
</dbReference>
<dbReference type="InterPro" id="IPR041698">
    <property type="entry name" value="Methyltransf_25"/>
</dbReference>
<dbReference type="PANTHER" id="PTHR43861">
    <property type="entry name" value="TRANS-ACONITATE 2-METHYLTRANSFERASE-RELATED"/>
    <property type="match status" value="1"/>
</dbReference>
<dbReference type="Proteomes" id="UP001474120">
    <property type="component" value="Unassembled WGS sequence"/>
</dbReference>
<comment type="caution">
    <text evidence="4">The sequence shown here is derived from an EMBL/GenBank/DDBJ whole genome shotgun (WGS) entry which is preliminary data.</text>
</comment>
<evidence type="ECO:0000313" key="5">
    <source>
        <dbReference type="Proteomes" id="UP001474120"/>
    </source>
</evidence>
<evidence type="ECO:0000256" key="1">
    <source>
        <dbReference type="ARBA" id="ARBA00022603"/>
    </source>
</evidence>
<proteinExistence type="predicted"/>
<dbReference type="RefSeq" id="WP_342157980.1">
    <property type="nucleotide sequence ID" value="NZ_JBCDNA010000001.1"/>
</dbReference>
<dbReference type="EMBL" id="JBCDNA010000001">
    <property type="protein sequence ID" value="MEL4454438.1"/>
    <property type="molecule type" value="Genomic_DNA"/>
</dbReference>
<evidence type="ECO:0000313" key="4">
    <source>
        <dbReference type="EMBL" id="MEL4454438.1"/>
    </source>
</evidence>
<reference evidence="4 5" key="1">
    <citation type="submission" date="2024-04" db="EMBL/GenBank/DDBJ databases">
        <title>whole genome sequencing of Lutimonas vermicola strain IMCC1616.</title>
        <authorList>
            <person name="Bae S.S."/>
        </authorList>
    </citation>
    <scope>NUCLEOTIDE SEQUENCE [LARGE SCALE GENOMIC DNA]</scope>
    <source>
        <strain evidence="4 5">IMCC1616</strain>
    </source>
</reference>
<keyword evidence="1 4" id="KW-0489">Methyltransferase</keyword>
<keyword evidence="5" id="KW-1185">Reference proteome</keyword>
<dbReference type="PANTHER" id="PTHR43861:SF1">
    <property type="entry name" value="TRANS-ACONITATE 2-METHYLTRANSFERASE"/>
    <property type="match status" value="1"/>
</dbReference>
<dbReference type="GO" id="GO:0032259">
    <property type="term" value="P:methylation"/>
    <property type="evidence" value="ECO:0007669"/>
    <property type="project" value="UniProtKB-KW"/>
</dbReference>